<dbReference type="InterPro" id="IPR011990">
    <property type="entry name" value="TPR-like_helical_dom_sf"/>
</dbReference>
<accession>A0ABW6BEP0</accession>
<sequence length="542" mass="59911">MMKNLKMNLSNKKITTKAALLASAVALTLSSSCTKSFNELNTNPISYTGENFDPNFVLSTAQLAYTGSNDFAYDTWRANLIYASTMMQGLSTVMSYWAGDKYQLTPGYTSAYWERAYDEQVKRVVDLVEFTRDKPQYQNLHHLSRIWKAMVFQRITDLYGDIPYSEAGLGYYQSILYPKYDSQQSIYMDILKEVDEATAALDASQDAISGDMVYQGDIAKWKRFGATLMLRMAMRLTKVDEATARSYAEKAIGNTFSSNNDNAFILHDESGGRVTQNRAAQVFLDGGQEHYYVKWSKTFIDVLQETADPRIAVAVTNLYPATSSGSIPSSASPNAAYITAAASQKGMPNGKDLSGIAGRDISTDPSYSSIADYSAPHPLMISRVAPTFLLTYAEGELLLAEAALRWGIGGSAAEHYANGVRGSITYLSQWGSALTVSDAAAASYLTANPFVQASGLEQISQQYWIHNCTTFNFYEVWSNWRRTGYPELTAINYVNNATQGTIPRRFPYPTAEESTNPEAYRAASASVTGGDLLTGRVWWDPQ</sequence>
<dbReference type="SUPFAM" id="SSF48452">
    <property type="entry name" value="TPR-like"/>
    <property type="match status" value="1"/>
</dbReference>
<evidence type="ECO:0000313" key="1">
    <source>
        <dbReference type="EMBL" id="MFD2966325.1"/>
    </source>
</evidence>
<dbReference type="Pfam" id="PF12771">
    <property type="entry name" value="SusD-like_2"/>
    <property type="match status" value="1"/>
</dbReference>
<keyword evidence="1" id="KW-0449">Lipoprotein</keyword>
<dbReference type="InterPro" id="IPR041662">
    <property type="entry name" value="SusD-like_2"/>
</dbReference>
<reference evidence="2" key="1">
    <citation type="journal article" date="2019" name="Int. J. Syst. Evol. Microbiol.">
        <title>The Global Catalogue of Microorganisms (GCM) 10K type strain sequencing project: providing services to taxonomists for standard genome sequencing and annotation.</title>
        <authorList>
            <consortium name="The Broad Institute Genomics Platform"/>
            <consortium name="The Broad Institute Genome Sequencing Center for Infectious Disease"/>
            <person name="Wu L."/>
            <person name="Ma J."/>
        </authorList>
    </citation>
    <scope>NUCLEOTIDE SEQUENCE [LARGE SCALE GENOMIC DNA]</scope>
    <source>
        <strain evidence="2">KCTC 22814</strain>
    </source>
</reference>
<dbReference type="Proteomes" id="UP001597525">
    <property type="component" value="Unassembled WGS sequence"/>
</dbReference>
<dbReference type="PROSITE" id="PS51257">
    <property type="entry name" value="PROKAR_LIPOPROTEIN"/>
    <property type="match status" value="1"/>
</dbReference>
<gene>
    <name evidence="1" type="ORF">ACFS7Y_02955</name>
</gene>
<protein>
    <submittedName>
        <fullName evidence="1">SusD/RagB family nutrient-binding outer membrane lipoprotein</fullName>
    </submittedName>
</protein>
<name>A0ABW6BEP0_9SPHI</name>
<dbReference type="EMBL" id="JBHUPB010000003">
    <property type="protein sequence ID" value="MFD2966325.1"/>
    <property type="molecule type" value="Genomic_DNA"/>
</dbReference>
<dbReference type="RefSeq" id="WP_320184114.1">
    <property type="nucleotide sequence ID" value="NZ_CP138332.1"/>
</dbReference>
<comment type="caution">
    <text evidence="1">The sequence shown here is derived from an EMBL/GenBank/DDBJ whole genome shotgun (WGS) entry which is preliminary data.</text>
</comment>
<keyword evidence="2" id="KW-1185">Reference proteome</keyword>
<dbReference type="Gene3D" id="1.25.40.390">
    <property type="match status" value="1"/>
</dbReference>
<evidence type="ECO:0000313" key="2">
    <source>
        <dbReference type="Proteomes" id="UP001597525"/>
    </source>
</evidence>
<organism evidence="1 2">
    <name type="scientific">Sphingobacterium bambusae</name>
    <dbReference type="NCBI Taxonomy" id="662858"/>
    <lineage>
        <taxon>Bacteria</taxon>
        <taxon>Pseudomonadati</taxon>
        <taxon>Bacteroidota</taxon>
        <taxon>Sphingobacteriia</taxon>
        <taxon>Sphingobacteriales</taxon>
        <taxon>Sphingobacteriaceae</taxon>
        <taxon>Sphingobacterium</taxon>
    </lineage>
</organism>
<proteinExistence type="predicted"/>